<proteinExistence type="predicted"/>
<dbReference type="Proteomes" id="UP000294933">
    <property type="component" value="Unassembled WGS sequence"/>
</dbReference>
<name>A0A4Y7QBU0_9AGAM</name>
<evidence type="ECO:0000313" key="2">
    <source>
        <dbReference type="Proteomes" id="UP000294933"/>
    </source>
</evidence>
<protein>
    <recommendedName>
        <fullName evidence="3">Ndc10 domain-containing protein</fullName>
    </recommendedName>
</protein>
<gene>
    <name evidence="1" type="ORF">BD410DRAFT_626406</name>
</gene>
<accession>A0A4Y7QBU0</accession>
<evidence type="ECO:0008006" key="3">
    <source>
        <dbReference type="Google" id="ProtNLM"/>
    </source>
</evidence>
<evidence type="ECO:0000313" key="1">
    <source>
        <dbReference type="EMBL" id="TDL25133.1"/>
    </source>
</evidence>
<keyword evidence="2" id="KW-1185">Reference proteome</keyword>
<organism evidence="1 2">
    <name type="scientific">Rickenella mellea</name>
    <dbReference type="NCBI Taxonomy" id="50990"/>
    <lineage>
        <taxon>Eukaryota</taxon>
        <taxon>Fungi</taxon>
        <taxon>Dikarya</taxon>
        <taxon>Basidiomycota</taxon>
        <taxon>Agaricomycotina</taxon>
        <taxon>Agaricomycetes</taxon>
        <taxon>Hymenochaetales</taxon>
        <taxon>Rickenellaceae</taxon>
        <taxon>Rickenella</taxon>
    </lineage>
</organism>
<dbReference type="AlphaFoldDB" id="A0A4Y7QBU0"/>
<sequence length="333" mass="37760">MRPIAPTTELHHEQAKHYWIEYFTRNYKSKELAEKSLERGAKLPSTALIKQFVKNMAIGGKSCFDGKSGWSMSTTKQFASHMWGMLARAGVELPTADAKQQILHAIANWQAKVEKILPTNKQRKAIVREQDFADFIAMTFHPTLNIANNVSRIQLHAFSGVLFIKGQRPGSIVEAACYEGSNECVRWGDLEFYAVGWDEDAGLAVCTFWMFHFMKGMRMVDGEYTCSTTRSLPRNRAVLDPQLTILALGMYRGVFKEDVLQPLAEPNPHAAYPLRIHVKDEFLPKPVWIGVNNKEKAATVGDMTKLCQKVASRLGWRNFRMRSFRYAAMCATC</sequence>
<reference evidence="1 2" key="1">
    <citation type="submission" date="2018-06" db="EMBL/GenBank/DDBJ databases">
        <title>A transcriptomic atlas of mushroom development highlights an independent origin of complex multicellularity.</title>
        <authorList>
            <consortium name="DOE Joint Genome Institute"/>
            <person name="Krizsan K."/>
            <person name="Almasi E."/>
            <person name="Merenyi Z."/>
            <person name="Sahu N."/>
            <person name="Viragh M."/>
            <person name="Koszo T."/>
            <person name="Mondo S."/>
            <person name="Kiss B."/>
            <person name="Balint B."/>
            <person name="Kues U."/>
            <person name="Barry K."/>
            <person name="Hegedus J.C."/>
            <person name="Henrissat B."/>
            <person name="Johnson J."/>
            <person name="Lipzen A."/>
            <person name="Ohm R."/>
            <person name="Nagy I."/>
            <person name="Pangilinan J."/>
            <person name="Yan J."/>
            <person name="Xiong Y."/>
            <person name="Grigoriev I.V."/>
            <person name="Hibbett D.S."/>
            <person name="Nagy L.G."/>
        </authorList>
    </citation>
    <scope>NUCLEOTIDE SEQUENCE [LARGE SCALE GENOMIC DNA]</scope>
    <source>
        <strain evidence="1 2">SZMC22713</strain>
    </source>
</reference>
<dbReference type="EMBL" id="ML170164">
    <property type="protein sequence ID" value="TDL25133.1"/>
    <property type="molecule type" value="Genomic_DNA"/>
</dbReference>
<dbReference type="VEuPathDB" id="FungiDB:BD410DRAFT_626406"/>
<dbReference type="PANTHER" id="PTHR37535:SF3">
    <property type="entry name" value="FLUG DOMAIN-CONTAINING PROTEIN"/>
    <property type="match status" value="1"/>
</dbReference>
<dbReference type="OrthoDB" id="3271023at2759"/>
<dbReference type="PANTHER" id="PTHR37535">
    <property type="entry name" value="FLUG DOMAIN PROTEIN"/>
    <property type="match status" value="1"/>
</dbReference>